<feature type="transmembrane region" description="Helical" evidence="1">
    <location>
        <begin position="96"/>
        <end position="117"/>
    </location>
</feature>
<dbReference type="EMBL" id="HBIH01009947">
    <property type="protein sequence ID" value="CAE0323471.1"/>
    <property type="molecule type" value="Transcribed_RNA"/>
</dbReference>
<gene>
    <name evidence="2" type="ORF">SINC0208_LOCUS4056</name>
</gene>
<name>A0A7S3IH71_9SPIT</name>
<proteinExistence type="predicted"/>
<reference evidence="2" key="1">
    <citation type="submission" date="2021-01" db="EMBL/GenBank/DDBJ databases">
        <authorList>
            <person name="Corre E."/>
            <person name="Pelletier E."/>
            <person name="Niang G."/>
            <person name="Scheremetjew M."/>
            <person name="Finn R."/>
            <person name="Kale V."/>
            <person name="Holt S."/>
            <person name="Cochrane G."/>
            <person name="Meng A."/>
            <person name="Brown T."/>
            <person name="Cohen L."/>
        </authorList>
    </citation>
    <scope>NUCLEOTIDE SEQUENCE</scope>
    <source>
        <strain evidence="2">S3</strain>
    </source>
</reference>
<sequence length="275" mass="32822">MMKNLSRIISTTKMATALPQRALLPAQTRSFRQVHHLHEVVYTAQAELNQRTAKYLERTDKVYKPSTTLEFNREGEMLLWSCDNVKHSTVYLKYPYCTQFLTIPMAWYIFFVNPFMFNWPFTYGLFYFSNAFSWLPMANYWKSLDRKIHRMYLLRGGKYVRIWTMNPMGDRFYSWAHICEFNLLTEDGEDFAEPVDNEDFLNKAGQLKYEVQVQLDNYVDHAITHQDEIIQFMKEGSVHQPEIMEMVLKGYNIDTSDYVINTDHSMRYMEPTNNY</sequence>
<keyword evidence="1" id="KW-1133">Transmembrane helix</keyword>
<dbReference type="AlphaFoldDB" id="A0A7S3IH71"/>
<keyword evidence="1" id="KW-0472">Membrane</keyword>
<evidence type="ECO:0000256" key="1">
    <source>
        <dbReference type="SAM" id="Phobius"/>
    </source>
</evidence>
<keyword evidence="1" id="KW-0812">Transmembrane</keyword>
<organism evidence="2">
    <name type="scientific">Strombidium inclinatum</name>
    <dbReference type="NCBI Taxonomy" id="197538"/>
    <lineage>
        <taxon>Eukaryota</taxon>
        <taxon>Sar</taxon>
        <taxon>Alveolata</taxon>
        <taxon>Ciliophora</taxon>
        <taxon>Intramacronucleata</taxon>
        <taxon>Spirotrichea</taxon>
        <taxon>Oligotrichia</taxon>
        <taxon>Strombidiidae</taxon>
        <taxon>Strombidium</taxon>
    </lineage>
</organism>
<accession>A0A7S3IH71</accession>
<evidence type="ECO:0000313" key="2">
    <source>
        <dbReference type="EMBL" id="CAE0323471.1"/>
    </source>
</evidence>
<feature type="transmembrane region" description="Helical" evidence="1">
    <location>
        <begin position="123"/>
        <end position="141"/>
    </location>
</feature>
<protein>
    <submittedName>
        <fullName evidence="2">Uncharacterized protein</fullName>
    </submittedName>
</protein>